<protein>
    <submittedName>
        <fullName evidence="1">Uncharacterized protein</fullName>
    </submittedName>
</protein>
<proteinExistence type="predicted"/>
<dbReference type="Proteomes" id="UP000264605">
    <property type="component" value="Plasmid unnamed1"/>
</dbReference>
<evidence type="ECO:0000313" key="2">
    <source>
        <dbReference type="Proteomes" id="UP000264605"/>
    </source>
</evidence>
<keyword evidence="1" id="KW-0614">Plasmid</keyword>
<reference evidence="1 2" key="1">
    <citation type="submission" date="2018-08" db="EMBL/GenBank/DDBJ databases">
        <title>Draft genome sequence of Pseudoalteromonas donghaensis HJ51.</title>
        <authorList>
            <person name="Oh J."/>
            <person name="Roh D."/>
        </authorList>
    </citation>
    <scope>NUCLEOTIDE SEQUENCE [LARGE SCALE GENOMIC DNA]</scope>
    <source>
        <strain evidence="1 2">HJ51</strain>
        <plasmid evidence="1 2">unnamed1</plasmid>
    </source>
</reference>
<gene>
    <name evidence="1" type="ORF">D0907_16380</name>
</gene>
<organism evidence="1 2">
    <name type="scientific">Pseudoalteromonas lipolytica</name>
    <dbReference type="NCBI Taxonomy" id="570156"/>
    <lineage>
        <taxon>Bacteria</taxon>
        <taxon>Pseudomonadati</taxon>
        <taxon>Pseudomonadota</taxon>
        <taxon>Gammaproteobacteria</taxon>
        <taxon>Alteromonadales</taxon>
        <taxon>Pseudoalteromonadaceae</taxon>
        <taxon>Pseudoalteromonas</taxon>
    </lineage>
</organism>
<geneLocation type="plasmid" evidence="1 2">
    <name>unnamed1</name>
</geneLocation>
<sequence length="105" mass="11792">MKALYQRLPLDHQSSNEELVGKIQWGTSVDDMTYRCATGDYISTSKIVEISPQNQLIKTASGNLYQVIGEGQKSQVQIIDFQLLRHGFSPEQITQLNLAPNGIFH</sequence>
<dbReference type="KEGG" id="pdj:D0907_16380"/>
<evidence type="ECO:0000313" key="1">
    <source>
        <dbReference type="EMBL" id="AXV66906.1"/>
    </source>
</evidence>
<dbReference type="EMBL" id="CP032091">
    <property type="protein sequence ID" value="AXV66906.1"/>
    <property type="molecule type" value="Genomic_DNA"/>
</dbReference>
<name>A0AAD0WEB9_9GAMM</name>
<dbReference type="AlphaFoldDB" id="A0AAD0WEB9"/>
<accession>A0AAD0WEB9</accession>